<dbReference type="SUPFAM" id="SSF161084">
    <property type="entry name" value="MAPEG domain-like"/>
    <property type="match status" value="1"/>
</dbReference>
<dbReference type="PANTHER" id="PTHR35371:SF1">
    <property type="entry name" value="BLR7753 PROTEIN"/>
    <property type="match status" value="1"/>
</dbReference>
<dbReference type="InterPro" id="IPR001129">
    <property type="entry name" value="Membr-assoc_MAPEG"/>
</dbReference>
<proteinExistence type="predicted"/>
<feature type="transmembrane region" description="Helical" evidence="5">
    <location>
        <begin position="6"/>
        <end position="25"/>
    </location>
</feature>
<dbReference type="PANTHER" id="PTHR35371">
    <property type="entry name" value="INNER MEMBRANE PROTEIN"/>
    <property type="match status" value="1"/>
</dbReference>
<dbReference type="InterPro" id="IPR023352">
    <property type="entry name" value="MAPEG-like_dom_sf"/>
</dbReference>
<keyword evidence="4 5" id="KW-0472">Membrane</keyword>
<accession>A0ABU9GTB3</accession>
<comment type="caution">
    <text evidence="6">The sequence shown here is derived from an EMBL/GenBank/DDBJ whole genome shotgun (WGS) entry which is preliminary data.</text>
</comment>
<dbReference type="Gene3D" id="1.20.120.550">
    <property type="entry name" value="Membrane associated eicosanoid/glutathione metabolism-like domain"/>
    <property type="match status" value="1"/>
</dbReference>
<reference evidence="6 7" key="1">
    <citation type="submission" date="2024-02" db="EMBL/GenBank/DDBJ databases">
        <title>Bacteria isolated from the canopy kelp, Nereocystis luetkeana.</title>
        <authorList>
            <person name="Pfister C.A."/>
            <person name="Younker I.T."/>
            <person name="Light S.H."/>
        </authorList>
    </citation>
    <scope>NUCLEOTIDE SEQUENCE [LARGE SCALE GENOMIC DNA]</scope>
    <source>
        <strain evidence="6 7">TI.1.05</strain>
    </source>
</reference>
<sequence>MNDIAYTGYIAFYLYLVMLLIQWAIATFNKSKQPNAVPGKIDENLSHDSFVFRAHRTFHNTLENSALFVGTVLLAFVLNVQSPIFAICIWTYLVARIVYMTLYYTIATEKNPSPRTYFFLIGVAANIVMLVILALRLI</sequence>
<keyword evidence="3 5" id="KW-1133">Transmembrane helix</keyword>
<feature type="transmembrane region" description="Helical" evidence="5">
    <location>
        <begin position="117"/>
        <end position="137"/>
    </location>
</feature>
<dbReference type="Proteomes" id="UP001369082">
    <property type="component" value="Unassembled WGS sequence"/>
</dbReference>
<dbReference type="EMBL" id="JBAKAZ010000065">
    <property type="protein sequence ID" value="MEL0630574.1"/>
    <property type="molecule type" value="Genomic_DNA"/>
</dbReference>
<name>A0ABU9GTB3_9GAMM</name>
<protein>
    <submittedName>
        <fullName evidence="6">MAPEG family protein</fullName>
    </submittedName>
</protein>
<evidence type="ECO:0000313" key="7">
    <source>
        <dbReference type="Proteomes" id="UP001369082"/>
    </source>
</evidence>
<comment type="subcellular location">
    <subcellularLocation>
        <location evidence="1">Membrane</location>
    </subcellularLocation>
</comment>
<evidence type="ECO:0000256" key="3">
    <source>
        <dbReference type="ARBA" id="ARBA00022989"/>
    </source>
</evidence>
<dbReference type="RefSeq" id="WP_341598701.1">
    <property type="nucleotide sequence ID" value="NZ_JBAKAZ010000065.1"/>
</dbReference>
<organism evidence="6 7">
    <name type="scientific">Psychromonas aquatilis</name>
    <dbReference type="NCBI Taxonomy" id="2005072"/>
    <lineage>
        <taxon>Bacteria</taxon>
        <taxon>Pseudomonadati</taxon>
        <taxon>Pseudomonadota</taxon>
        <taxon>Gammaproteobacteria</taxon>
        <taxon>Alteromonadales</taxon>
        <taxon>Psychromonadaceae</taxon>
        <taxon>Psychromonas</taxon>
    </lineage>
</organism>
<gene>
    <name evidence="6" type="ORF">V6256_13240</name>
</gene>
<keyword evidence="7" id="KW-1185">Reference proteome</keyword>
<evidence type="ECO:0000313" key="6">
    <source>
        <dbReference type="EMBL" id="MEL0630574.1"/>
    </source>
</evidence>
<dbReference type="Pfam" id="PF01124">
    <property type="entry name" value="MAPEG"/>
    <property type="match status" value="1"/>
</dbReference>
<evidence type="ECO:0000256" key="5">
    <source>
        <dbReference type="SAM" id="Phobius"/>
    </source>
</evidence>
<keyword evidence="2 5" id="KW-0812">Transmembrane</keyword>
<evidence type="ECO:0000256" key="1">
    <source>
        <dbReference type="ARBA" id="ARBA00004370"/>
    </source>
</evidence>
<evidence type="ECO:0000256" key="2">
    <source>
        <dbReference type="ARBA" id="ARBA00022692"/>
    </source>
</evidence>
<evidence type="ECO:0000256" key="4">
    <source>
        <dbReference type="ARBA" id="ARBA00023136"/>
    </source>
</evidence>